<accession>A0A0L6VFQ2</accession>
<gene>
    <name evidence="2" type="ORF">VP01_169g7</name>
</gene>
<dbReference type="EMBL" id="LAVV01006503">
    <property type="protein sequence ID" value="KNZ59588.1"/>
    <property type="molecule type" value="Genomic_DNA"/>
</dbReference>
<protein>
    <submittedName>
        <fullName evidence="2">Uncharacterized protein</fullName>
    </submittedName>
</protein>
<evidence type="ECO:0000313" key="3">
    <source>
        <dbReference type="Proteomes" id="UP000037035"/>
    </source>
</evidence>
<evidence type="ECO:0000256" key="1">
    <source>
        <dbReference type="SAM" id="MobiDB-lite"/>
    </source>
</evidence>
<dbReference type="Proteomes" id="UP000037035">
    <property type="component" value="Unassembled WGS sequence"/>
</dbReference>
<feature type="compositionally biased region" description="Low complexity" evidence="1">
    <location>
        <begin position="90"/>
        <end position="99"/>
    </location>
</feature>
<name>A0A0L6VFQ2_9BASI</name>
<keyword evidence="3" id="KW-1185">Reference proteome</keyword>
<feature type="compositionally biased region" description="Pro residues" evidence="1">
    <location>
        <begin position="100"/>
        <end position="109"/>
    </location>
</feature>
<feature type="region of interest" description="Disordered" evidence="1">
    <location>
        <begin position="1"/>
        <end position="21"/>
    </location>
</feature>
<feature type="region of interest" description="Disordered" evidence="1">
    <location>
        <begin position="84"/>
        <end position="109"/>
    </location>
</feature>
<reference evidence="2 3" key="1">
    <citation type="submission" date="2015-08" db="EMBL/GenBank/DDBJ databases">
        <title>Next Generation Sequencing and Analysis of the Genome of Puccinia sorghi L Schw, the Causal Agent of Maize Common Rust.</title>
        <authorList>
            <person name="Rochi L."/>
            <person name="Burguener G."/>
            <person name="Darino M."/>
            <person name="Turjanski A."/>
            <person name="Kreff E."/>
            <person name="Dieguez M.J."/>
            <person name="Sacco F."/>
        </authorList>
    </citation>
    <scope>NUCLEOTIDE SEQUENCE [LARGE SCALE GENOMIC DNA]</scope>
    <source>
        <strain evidence="2 3">RO10H11247</strain>
    </source>
</reference>
<evidence type="ECO:0000313" key="2">
    <source>
        <dbReference type="EMBL" id="KNZ59588.1"/>
    </source>
</evidence>
<dbReference type="VEuPathDB" id="FungiDB:VP01_169g7"/>
<sequence>MSTPIEIPNPNKAQPPKQAEQVRIRYYPSRDEWSPIWIETKLPNVHGVGSKNLQATNATHPVDGGPDPLAVINDIPVPSFAELERDETGSNNSSNNIRTTPPPTPAPSPTIPTNYLELDMESVRRVLVADNPTPLASQYYQEADLFYVFDSIANDFINYTRLHPASTQAELDARVTFFMNLQWAFRGKRDMYLTSRCF</sequence>
<comment type="caution">
    <text evidence="2">The sequence shown here is derived from an EMBL/GenBank/DDBJ whole genome shotgun (WGS) entry which is preliminary data.</text>
</comment>
<dbReference type="AlphaFoldDB" id="A0A0L6VFQ2"/>
<proteinExistence type="predicted"/>
<organism evidence="2 3">
    <name type="scientific">Puccinia sorghi</name>
    <dbReference type="NCBI Taxonomy" id="27349"/>
    <lineage>
        <taxon>Eukaryota</taxon>
        <taxon>Fungi</taxon>
        <taxon>Dikarya</taxon>
        <taxon>Basidiomycota</taxon>
        <taxon>Pucciniomycotina</taxon>
        <taxon>Pucciniomycetes</taxon>
        <taxon>Pucciniales</taxon>
        <taxon>Pucciniaceae</taxon>
        <taxon>Puccinia</taxon>
    </lineage>
</organism>